<dbReference type="Pfam" id="PF00126">
    <property type="entry name" value="HTH_1"/>
    <property type="match status" value="1"/>
</dbReference>
<dbReference type="GO" id="GO:0003700">
    <property type="term" value="F:DNA-binding transcription factor activity"/>
    <property type="evidence" value="ECO:0007669"/>
    <property type="project" value="InterPro"/>
</dbReference>
<dbReference type="PRINTS" id="PR00039">
    <property type="entry name" value="HTHLYSR"/>
</dbReference>
<protein>
    <submittedName>
        <fullName evidence="6">LysR family transcriptional regulator</fullName>
    </submittedName>
</protein>
<dbReference type="CDD" id="cd08419">
    <property type="entry name" value="PBP2_CbbR_RubisCO_like"/>
    <property type="match status" value="1"/>
</dbReference>
<proteinExistence type="inferred from homology"/>
<accession>A0A9E5T3X6</accession>
<feature type="domain" description="HTH lysR-type" evidence="5">
    <location>
        <begin position="12"/>
        <end position="69"/>
    </location>
</feature>
<dbReference type="PROSITE" id="PS50931">
    <property type="entry name" value="HTH_LYSR"/>
    <property type="match status" value="1"/>
</dbReference>
<dbReference type="FunFam" id="1.10.10.10:FF:000001">
    <property type="entry name" value="LysR family transcriptional regulator"/>
    <property type="match status" value="1"/>
</dbReference>
<evidence type="ECO:0000313" key="7">
    <source>
        <dbReference type="Proteomes" id="UP000787472"/>
    </source>
</evidence>
<dbReference type="Proteomes" id="UP000787472">
    <property type="component" value="Unassembled WGS sequence"/>
</dbReference>
<evidence type="ECO:0000259" key="5">
    <source>
        <dbReference type="PROSITE" id="PS50931"/>
    </source>
</evidence>
<dbReference type="InterPro" id="IPR000847">
    <property type="entry name" value="LysR_HTH_N"/>
</dbReference>
<dbReference type="SUPFAM" id="SSF46785">
    <property type="entry name" value="Winged helix' DNA-binding domain"/>
    <property type="match status" value="1"/>
</dbReference>
<dbReference type="PANTHER" id="PTHR30126:SF5">
    <property type="entry name" value="HTH-TYPE TRANSCRIPTIONAL ACTIVATOR CMPR"/>
    <property type="match status" value="1"/>
</dbReference>
<dbReference type="AlphaFoldDB" id="A0A9E5T3X6"/>
<dbReference type="SUPFAM" id="SSF53850">
    <property type="entry name" value="Periplasmic binding protein-like II"/>
    <property type="match status" value="1"/>
</dbReference>
<dbReference type="InterPro" id="IPR005119">
    <property type="entry name" value="LysR_subst-bd"/>
</dbReference>
<comment type="similarity">
    <text evidence="1">Belongs to the LysR transcriptional regulatory family.</text>
</comment>
<reference evidence="6" key="1">
    <citation type="submission" date="2020-03" db="EMBL/GenBank/DDBJ databases">
        <authorList>
            <person name="Guo F."/>
        </authorList>
    </citation>
    <scope>NUCLEOTIDE SEQUENCE</scope>
    <source>
        <strain evidence="6">JCM 30134</strain>
    </source>
</reference>
<dbReference type="Pfam" id="PF03466">
    <property type="entry name" value="LysR_substrate"/>
    <property type="match status" value="1"/>
</dbReference>
<dbReference type="Gene3D" id="1.10.10.10">
    <property type="entry name" value="Winged helix-like DNA-binding domain superfamily/Winged helix DNA-binding domain"/>
    <property type="match status" value="1"/>
</dbReference>
<name>A0A9E5T3X6_9GAMM</name>
<evidence type="ECO:0000256" key="3">
    <source>
        <dbReference type="ARBA" id="ARBA00023125"/>
    </source>
</evidence>
<evidence type="ECO:0000256" key="4">
    <source>
        <dbReference type="ARBA" id="ARBA00023163"/>
    </source>
</evidence>
<organism evidence="6 7">
    <name type="scientific">Pseudomaricurvus hydrocarbonicus</name>
    <dbReference type="NCBI Taxonomy" id="1470433"/>
    <lineage>
        <taxon>Bacteria</taxon>
        <taxon>Pseudomonadati</taxon>
        <taxon>Pseudomonadota</taxon>
        <taxon>Gammaproteobacteria</taxon>
        <taxon>Cellvibrionales</taxon>
        <taxon>Cellvibrionaceae</taxon>
        <taxon>Pseudomaricurvus</taxon>
    </lineage>
</organism>
<keyword evidence="2" id="KW-0805">Transcription regulation</keyword>
<evidence type="ECO:0000256" key="1">
    <source>
        <dbReference type="ARBA" id="ARBA00009437"/>
    </source>
</evidence>
<comment type="caution">
    <text evidence="6">The sequence shown here is derived from an EMBL/GenBank/DDBJ whole genome shotgun (WGS) entry which is preliminary data.</text>
</comment>
<dbReference type="GO" id="GO:0000976">
    <property type="term" value="F:transcription cis-regulatory region binding"/>
    <property type="evidence" value="ECO:0007669"/>
    <property type="project" value="TreeGrafter"/>
</dbReference>
<dbReference type="Gene3D" id="3.40.190.290">
    <property type="match status" value="1"/>
</dbReference>
<keyword evidence="4" id="KW-0804">Transcription</keyword>
<dbReference type="InterPro" id="IPR036388">
    <property type="entry name" value="WH-like_DNA-bd_sf"/>
</dbReference>
<dbReference type="EMBL" id="JAAONZ010000017">
    <property type="protein sequence ID" value="NHO67502.1"/>
    <property type="molecule type" value="Genomic_DNA"/>
</dbReference>
<keyword evidence="3" id="KW-0238">DNA-binding</keyword>
<dbReference type="PANTHER" id="PTHR30126">
    <property type="entry name" value="HTH-TYPE TRANSCRIPTIONAL REGULATOR"/>
    <property type="match status" value="1"/>
</dbReference>
<dbReference type="RefSeq" id="WP_167190321.1">
    <property type="nucleotide sequence ID" value="NZ_JAAONZ010000017.1"/>
</dbReference>
<gene>
    <name evidence="6" type="ORF">G8770_18310</name>
</gene>
<sequence>MPYTLSQLLNRLSFRQLQVFMAVFERRGYSRAAEELGLTQPAVSAQIRQLEQIFNQPLFDYVGKTLHTTPAGDELARSIQHIFGELQQLQGQLSELEGVISGSLKLAAVSTAQYVVPHLLAGFLKQYPKVEVTMKVVNRAQAISRLAENADDLVIMGMVPEDKSLSFMPFLDNELIPVVHATHPLAQQAHVTIEEFFQQPLLLREHGSGTRHALEAYCSEQRLGLNWVMELGSNAAVKHGVLADLGVAVMPRFSVQLELQQGILQELNIDGFPLRRSWCTVHPSRKHLTPAAEAFLDYIRNNMAQIQTHFVNFYGTKGNPAHITAL</sequence>
<dbReference type="InterPro" id="IPR036390">
    <property type="entry name" value="WH_DNA-bd_sf"/>
</dbReference>
<evidence type="ECO:0000313" key="6">
    <source>
        <dbReference type="EMBL" id="NHO67502.1"/>
    </source>
</evidence>
<keyword evidence="7" id="KW-1185">Reference proteome</keyword>
<evidence type="ECO:0000256" key="2">
    <source>
        <dbReference type="ARBA" id="ARBA00023015"/>
    </source>
</evidence>